<evidence type="ECO:0000313" key="3">
    <source>
        <dbReference type="Proteomes" id="UP001519460"/>
    </source>
</evidence>
<protein>
    <submittedName>
        <fullName evidence="2">Uncharacterized protein</fullName>
    </submittedName>
</protein>
<gene>
    <name evidence="2" type="ORF">BaRGS_00030737</name>
</gene>
<comment type="caution">
    <text evidence="2">The sequence shown here is derived from an EMBL/GenBank/DDBJ whole genome shotgun (WGS) entry which is preliminary data.</text>
</comment>
<sequence>MLGKERSMLDKENRRLNVMFVKKCDEISTPHKIICSLLLPRTTRKGQTVQRQSISPPPVDDKNYPHLGGELKH</sequence>
<proteinExistence type="predicted"/>
<dbReference type="AlphaFoldDB" id="A0ABD0JTH6"/>
<evidence type="ECO:0000256" key="1">
    <source>
        <dbReference type="SAM" id="MobiDB-lite"/>
    </source>
</evidence>
<organism evidence="2 3">
    <name type="scientific">Batillaria attramentaria</name>
    <dbReference type="NCBI Taxonomy" id="370345"/>
    <lineage>
        <taxon>Eukaryota</taxon>
        <taxon>Metazoa</taxon>
        <taxon>Spiralia</taxon>
        <taxon>Lophotrochozoa</taxon>
        <taxon>Mollusca</taxon>
        <taxon>Gastropoda</taxon>
        <taxon>Caenogastropoda</taxon>
        <taxon>Sorbeoconcha</taxon>
        <taxon>Cerithioidea</taxon>
        <taxon>Batillariidae</taxon>
        <taxon>Batillaria</taxon>
    </lineage>
</organism>
<accession>A0ABD0JTH6</accession>
<dbReference type="EMBL" id="JACVVK020000335">
    <property type="protein sequence ID" value="KAK7478061.1"/>
    <property type="molecule type" value="Genomic_DNA"/>
</dbReference>
<evidence type="ECO:0000313" key="2">
    <source>
        <dbReference type="EMBL" id="KAK7478061.1"/>
    </source>
</evidence>
<feature type="compositionally biased region" description="Polar residues" evidence="1">
    <location>
        <begin position="45"/>
        <end position="54"/>
    </location>
</feature>
<name>A0ABD0JTH6_9CAEN</name>
<keyword evidence="3" id="KW-1185">Reference proteome</keyword>
<dbReference type="Proteomes" id="UP001519460">
    <property type="component" value="Unassembled WGS sequence"/>
</dbReference>
<feature type="compositionally biased region" description="Basic and acidic residues" evidence="1">
    <location>
        <begin position="59"/>
        <end position="73"/>
    </location>
</feature>
<feature type="region of interest" description="Disordered" evidence="1">
    <location>
        <begin position="43"/>
        <end position="73"/>
    </location>
</feature>
<reference evidence="2 3" key="1">
    <citation type="journal article" date="2023" name="Sci. Data">
        <title>Genome assembly of the Korean intertidal mud-creeper Batillaria attramentaria.</title>
        <authorList>
            <person name="Patra A.K."/>
            <person name="Ho P.T."/>
            <person name="Jun S."/>
            <person name="Lee S.J."/>
            <person name="Kim Y."/>
            <person name="Won Y.J."/>
        </authorList>
    </citation>
    <scope>NUCLEOTIDE SEQUENCE [LARGE SCALE GENOMIC DNA]</scope>
    <source>
        <strain evidence="2">Wonlab-2016</strain>
    </source>
</reference>